<dbReference type="InterPro" id="IPR013549">
    <property type="entry name" value="DUF1731"/>
</dbReference>
<evidence type="ECO:0008006" key="6">
    <source>
        <dbReference type="Google" id="ProtNLM"/>
    </source>
</evidence>
<dbReference type="InterPro" id="IPR010099">
    <property type="entry name" value="SDR39U1"/>
</dbReference>
<feature type="domain" description="DUF1731" evidence="3">
    <location>
        <begin position="252"/>
        <end position="298"/>
    </location>
</feature>
<proteinExistence type="inferred from homology"/>
<feature type="domain" description="NAD-dependent epimerase/dehydratase" evidence="2">
    <location>
        <begin position="3"/>
        <end position="217"/>
    </location>
</feature>
<comment type="caution">
    <text evidence="4">The sequence shown here is derived from an EMBL/GenBank/DDBJ whole genome shotgun (WGS) entry which is preliminary data.</text>
</comment>
<organism evidence="4 5">
    <name type="scientific">Texcoconibacillus texcoconensis</name>
    <dbReference type="NCBI Taxonomy" id="1095777"/>
    <lineage>
        <taxon>Bacteria</taxon>
        <taxon>Bacillati</taxon>
        <taxon>Bacillota</taxon>
        <taxon>Bacilli</taxon>
        <taxon>Bacillales</taxon>
        <taxon>Bacillaceae</taxon>
        <taxon>Texcoconibacillus</taxon>
    </lineage>
</organism>
<dbReference type="InterPro" id="IPR036291">
    <property type="entry name" value="NAD(P)-bd_dom_sf"/>
</dbReference>
<reference evidence="4 5" key="1">
    <citation type="submission" date="2020-08" db="EMBL/GenBank/DDBJ databases">
        <title>Genomic Encyclopedia of Type Strains, Phase IV (KMG-IV): sequencing the most valuable type-strain genomes for metagenomic binning, comparative biology and taxonomic classification.</title>
        <authorList>
            <person name="Goeker M."/>
        </authorList>
    </citation>
    <scope>NUCLEOTIDE SEQUENCE [LARGE SCALE GENOMIC DNA]</scope>
    <source>
        <strain evidence="4 5">DSM 24696</strain>
    </source>
</reference>
<evidence type="ECO:0000259" key="3">
    <source>
        <dbReference type="Pfam" id="PF08338"/>
    </source>
</evidence>
<keyword evidence="5" id="KW-1185">Reference proteome</keyword>
<dbReference type="NCBIfam" id="TIGR01777">
    <property type="entry name" value="yfcH"/>
    <property type="match status" value="1"/>
</dbReference>
<dbReference type="EMBL" id="JACHHB010000015">
    <property type="protein sequence ID" value="MBB5174637.1"/>
    <property type="molecule type" value="Genomic_DNA"/>
</dbReference>
<dbReference type="AlphaFoldDB" id="A0A840QTP3"/>
<protein>
    <recommendedName>
        <fullName evidence="6">TIGR01777 family protein</fullName>
    </recommendedName>
</protein>
<dbReference type="Pfam" id="PF08338">
    <property type="entry name" value="DUF1731"/>
    <property type="match status" value="1"/>
</dbReference>
<gene>
    <name evidence="4" type="ORF">HNQ41_002854</name>
</gene>
<dbReference type="PANTHER" id="PTHR11092:SF0">
    <property type="entry name" value="EPIMERASE FAMILY PROTEIN SDR39U1"/>
    <property type="match status" value="1"/>
</dbReference>
<dbReference type="Gene3D" id="3.40.50.720">
    <property type="entry name" value="NAD(P)-binding Rossmann-like Domain"/>
    <property type="match status" value="1"/>
</dbReference>
<accession>A0A840QTP3</accession>
<dbReference type="InterPro" id="IPR001509">
    <property type="entry name" value="Epimerase_deHydtase"/>
</dbReference>
<dbReference type="RefSeq" id="WP_184665049.1">
    <property type="nucleotide sequence ID" value="NZ_JACHHB010000015.1"/>
</dbReference>
<comment type="similarity">
    <text evidence="1">Belongs to the NAD(P)-dependent epimerase/dehydratase family. SDR39U1 subfamily.</text>
</comment>
<evidence type="ECO:0000259" key="2">
    <source>
        <dbReference type="Pfam" id="PF01370"/>
    </source>
</evidence>
<name>A0A840QTP3_9BACI</name>
<dbReference type="Pfam" id="PF01370">
    <property type="entry name" value="Epimerase"/>
    <property type="match status" value="1"/>
</dbReference>
<dbReference type="Proteomes" id="UP000551878">
    <property type="component" value="Unassembled WGS sequence"/>
</dbReference>
<dbReference type="CDD" id="cd05242">
    <property type="entry name" value="SDR_a8"/>
    <property type="match status" value="1"/>
</dbReference>
<evidence type="ECO:0000256" key="1">
    <source>
        <dbReference type="ARBA" id="ARBA00009353"/>
    </source>
</evidence>
<dbReference type="PANTHER" id="PTHR11092">
    <property type="entry name" value="SUGAR NUCLEOTIDE EPIMERASE RELATED"/>
    <property type="match status" value="1"/>
</dbReference>
<evidence type="ECO:0000313" key="4">
    <source>
        <dbReference type="EMBL" id="MBB5174637.1"/>
    </source>
</evidence>
<sequence>MSIVIAGGSGFIGAALTNELLANGEHVYILTRNKQGKQEQEGVTYVEWLHEQASPEKEIKNPTAIVNLAGESLNEKRWTTKQKQRILTSRTESTRAICLLIDKLESKPDVLVNASAIGFYGTSFNETFTEETTNPGDDFLAHVVSKWETEASKATEHVRVVYARLGIVLDKDEGALSKMLLPFQLFAGGRLGTGKQWMSWVHINDVVKMIQFAINHSSVQGPLNVTAPNPVKMETFTQNLASVLKRPNWFPVPEPLLKAALGEMSTLVLDGQRVLPEKAMNDGYTFQFTDLQPALKNLL</sequence>
<dbReference type="SUPFAM" id="SSF51735">
    <property type="entry name" value="NAD(P)-binding Rossmann-fold domains"/>
    <property type="match status" value="1"/>
</dbReference>
<evidence type="ECO:0000313" key="5">
    <source>
        <dbReference type="Proteomes" id="UP000551878"/>
    </source>
</evidence>